<dbReference type="EMBL" id="JACEFF010000334">
    <property type="protein sequence ID" value="KAH9639518.1"/>
    <property type="molecule type" value="Genomic_DNA"/>
</dbReference>
<evidence type="ECO:0000256" key="4">
    <source>
        <dbReference type="ARBA" id="ARBA00023170"/>
    </source>
</evidence>
<sequence length="199" mass="22836">MFRKPQDVSKLLYYSSMTYEEMWLDCADKLTGMIQNIIEFAKLIPGFMKLTQDDQILLLKSGSFELAIVRLSRLIDINRDQVLYGDVVLPIRECVHARDPRDVALVVERHGVRGNPEIQCLFNMSMAAIRHEIESNHGPVKGDVTVLDTLLNKIPNYRELALMHLEALCRFKAAHPHHVFPALYKELFSLDSVLDYTHG</sequence>
<evidence type="ECO:0000256" key="2">
    <source>
        <dbReference type="ARBA" id="ARBA00023015"/>
    </source>
</evidence>
<evidence type="ECO:0000256" key="1">
    <source>
        <dbReference type="ARBA" id="ARBA00004123"/>
    </source>
</evidence>
<dbReference type="InterPro" id="IPR035500">
    <property type="entry name" value="NHR-like_dom_sf"/>
</dbReference>
<dbReference type="GO" id="GO:0000978">
    <property type="term" value="F:RNA polymerase II cis-regulatory region sequence-specific DNA binding"/>
    <property type="evidence" value="ECO:0007669"/>
    <property type="project" value="TreeGrafter"/>
</dbReference>
<keyword evidence="3" id="KW-0804">Transcription</keyword>
<protein>
    <recommendedName>
        <fullName evidence="5">NR LBD domain-containing protein</fullName>
    </recommendedName>
</protein>
<evidence type="ECO:0000313" key="7">
    <source>
        <dbReference type="Proteomes" id="UP000814243"/>
    </source>
</evidence>
<dbReference type="InterPro" id="IPR001723">
    <property type="entry name" value="Nuclear_hrmn_rcpt"/>
</dbReference>
<keyword evidence="4" id="KW-0675">Receptor</keyword>
<organism evidence="6 7">
    <name type="scientific">Spodoptera exigua</name>
    <name type="common">Beet armyworm</name>
    <name type="synonym">Noctua fulgens</name>
    <dbReference type="NCBI Taxonomy" id="7107"/>
    <lineage>
        <taxon>Eukaryota</taxon>
        <taxon>Metazoa</taxon>
        <taxon>Ecdysozoa</taxon>
        <taxon>Arthropoda</taxon>
        <taxon>Hexapoda</taxon>
        <taxon>Insecta</taxon>
        <taxon>Pterygota</taxon>
        <taxon>Neoptera</taxon>
        <taxon>Endopterygota</taxon>
        <taxon>Lepidoptera</taxon>
        <taxon>Glossata</taxon>
        <taxon>Ditrysia</taxon>
        <taxon>Noctuoidea</taxon>
        <taxon>Noctuidae</taxon>
        <taxon>Amphipyrinae</taxon>
        <taxon>Spodoptera</taxon>
    </lineage>
</organism>
<dbReference type="InterPro" id="IPR000536">
    <property type="entry name" value="Nucl_hrmn_rcpt_lig-bd"/>
</dbReference>
<dbReference type="PRINTS" id="PR00398">
    <property type="entry name" value="STRDHORMONER"/>
</dbReference>
<comment type="caution">
    <text evidence="6">The sequence shown here is derived from an EMBL/GenBank/DDBJ whole genome shotgun (WGS) entry which is preliminary data.</text>
</comment>
<dbReference type="GO" id="GO:0004879">
    <property type="term" value="F:nuclear receptor activity"/>
    <property type="evidence" value="ECO:0007669"/>
    <property type="project" value="TreeGrafter"/>
</dbReference>
<dbReference type="AlphaFoldDB" id="A0A922MMS2"/>
<dbReference type="GO" id="GO:0005634">
    <property type="term" value="C:nucleus"/>
    <property type="evidence" value="ECO:0007669"/>
    <property type="project" value="UniProtKB-SubCell"/>
</dbReference>
<dbReference type="Gene3D" id="1.10.565.10">
    <property type="entry name" value="Retinoid X Receptor"/>
    <property type="match status" value="2"/>
</dbReference>
<dbReference type="Proteomes" id="UP000814243">
    <property type="component" value="Unassembled WGS sequence"/>
</dbReference>
<comment type="subcellular location">
    <subcellularLocation>
        <location evidence="1">Nucleus</location>
    </subcellularLocation>
</comment>
<dbReference type="Pfam" id="PF00104">
    <property type="entry name" value="Hormone_recep"/>
    <property type="match status" value="1"/>
</dbReference>
<dbReference type="PANTHER" id="PTHR45805">
    <property type="entry name" value="NUCLEAR HORMONE RECEPTOR HR3-RELATED"/>
    <property type="match status" value="1"/>
</dbReference>
<dbReference type="PANTHER" id="PTHR45805:SF2">
    <property type="entry name" value="NUCLEAR HORMONE RECEPTOR HR3-RELATED"/>
    <property type="match status" value="1"/>
</dbReference>
<evidence type="ECO:0000259" key="5">
    <source>
        <dbReference type="PROSITE" id="PS51843"/>
    </source>
</evidence>
<gene>
    <name evidence="6" type="ORF">HF086_006491</name>
</gene>
<evidence type="ECO:0000313" key="6">
    <source>
        <dbReference type="EMBL" id="KAH9639518.1"/>
    </source>
</evidence>
<name>A0A922MMS2_SPOEX</name>
<dbReference type="PROSITE" id="PS51843">
    <property type="entry name" value="NR_LBD"/>
    <property type="match status" value="1"/>
</dbReference>
<evidence type="ECO:0000256" key="3">
    <source>
        <dbReference type="ARBA" id="ARBA00023163"/>
    </source>
</evidence>
<feature type="domain" description="NR LBD" evidence="5">
    <location>
        <begin position="1"/>
        <end position="190"/>
    </location>
</feature>
<accession>A0A922MMS2</accession>
<dbReference type="SUPFAM" id="SSF48508">
    <property type="entry name" value="Nuclear receptor ligand-binding domain"/>
    <property type="match status" value="1"/>
</dbReference>
<keyword evidence="2" id="KW-0805">Transcription regulation</keyword>
<proteinExistence type="predicted"/>
<reference evidence="6" key="1">
    <citation type="journal article" date="2021" name="G3 (Bethesda)">
        <title>Genome and transcriptome analysis of the beet armyworm Spodoptera exigua reveals targets for pest control. .</title>
        <authorList>
            <person name="Simon S."/>
            <person name="Breeschoten T."/>
            <person name="Jansen H.J."/>
            <person name="Dirks R.P."/>
            <person name="Schranz M.E."/>
            <person name="Ros V.I.D."/>
        </authorList>
    </citation>
    <scope>NUCLEOTIDE SEQUENCE</scope>
    <source>
        <strain evidence="6">TB_SE_WUR_2020</strain>
    </source>
</reference>